<dbReference type="SUPFAM" id="SSF48498">
    <property type="entry name" value="Tetracyclin repressor-like, C-terminal domain"/>
    <property type="match status" value="1"/>
</dbReference>
<dbReference type="Gene3D" id="1.10.10.60">
    <property type="entry name" value="Homeodomain-like"/>
    <property type="match status" value="1"/>
</dbReference>
<keyword evidence="1" id="KW-0805">Transcription regulation</keyword>
<comment type="caution">
    <text evidence="6">The sequence shown here is derived from an EMBL/GenBank/DDBJ whole genome shotgun (WGS) entry which is preliminary data.</text>
</comment>
<name>A0ABT0ML42_9GAMM</name>
<evidence type="ECO:0000256" key="1">
    <source>
        <dbReference type="ARBA" id="ARBA00023015"/>
    </source>
</evidence>
<dbReference type="Proteomes" id="UP001431217">
    <property type="component" value="Unassembled WGS sequence"/>
</dbReference>
<dbReference type="InterPro" id="IPR050109">
    <property type="entry name" value="HTH-type_TetR-like_transc_reg"/>
</dbReference>
<proteinExistence type="predicted"/>
<dbReference type="PRINTS" id="PR00455">
    <property type="entry name" value="HTHTETR"/>
</dbReference>
<gene>
    <name evidence="6" type="ORF">M2650_13360</name>
</gene>
<dbReference type="InterPro" id="IPR009057">
    <property type="entry name" value="Homeodomain-like_sf"/>
</dbReference>
<reference evidence="6 7" key="1">
    <citation type="submission" date="2022-05" db="EMBL/GenBank/DDBJ databases">
        <title>Luteimonas sp. SX5, whole genome shotgun sequencing project.</title>
        <authorList>
            <person name="Zhao G."/>
            <person name="Shen L."/>
        </authorList>
    </citation>
    <scope>NUCLEOTIDE SEQUENCE [LARGE SCALE GENOMIC DNA]</scope>
    <source>
        <strain evidence="6 7">SX5</strain>
    </source>
</reference>
<keyword evidence="2 4" id="KW-0238">DNA-binding</keyword>
<accession>A0ABT0ML42</accession>
<evidence type="ECO:0000313" key="7">
    <source>
        <dbReference type="Proteomes" id="UP001431217"/>
    </source>
</evidence>
<keyword evidence="7" id="KW-1185">Reference proteome</keyword>
<dbReference type="RefSeq" id="WP_249475314.1">
    <property type="nucleotide sequence ID" value="NZ_JAMBEP010000003.1"/>
</dbReference>
<sequence>MNHVQTCAPSADIDRIMGTKERRRRELADREQLFLDKAQELIQRDGLLTLQMARIAEECDYAIGTLYNHFASKEDLLVALATRNCVSRVELFERAARWNGPTRERMLAIALADLMMIRAQPEHFRLAQFVWTDVIWGAASEASRRRALEASAPLSELVDGIVVKAIQSGELPADIRLSPQALTVGPWAMCLGMYTLLQQDGMFDHKGFGDPYRLLFKQLQYLFNGYGWRPLFDPVDDDAVDALVVRVSEAVFGCRSPYLPDPTFSPLKEVPHAQA</sequence>
<dbReference type="Pfam" id="PF00440">
    <property type="entry name" value="TetR_N"/>
    <property type="match status" value="1"/>
</dbReference>
<dbReference type="InterPro" id="IPR001647">
    <property type="entry name" value="HTH_TetR"/>
</dbReference>
<dbReference type="PANTHER" id="PTHR30055">
    <property type="entry name" value="HTH-TYPE TRANSCRIPTIONAL REGULATOR RUTR"/>
    <property type="match status" value="1"/>
</dbReference>
<dbReference type="PROSITE" id="PS50977">
    <property type="entry name" value="HTH_TETR_2"/>
    <property type="match status" value="1"/>
</dbReference>
<protein>
    <submittedName>
        <fullName evidence="6">TetR/AcrR family transcriptional regulator</fullName>
    </submittedName>
</protein>
<evidence type="ECO:0000256" key="4">
    <source>
        <dbReference type="PROSITE-ProRule" id="PRU00335"/>
    </source>
</evidence>
<organism evidence="6 7">
    <name type="scientific">Luteimonas galliterrae</name>
    <dbReference type="NCBI Taxonomy" id="2940486"/>
    <lineage>
        <taxon>Bacteria</taxon>
        <taxon>Pseudomonadati</taxon>
        <taxon>Pseudomonadota</taxon>
        <taxon>Gammaproteobacteria</taxon>
        <taxon>Lysobacterales</taxon>
        <taxon>Lysobacteraceae</taxon>
        <taxon>Luteimonas</taxon>
    </lineage>
</organism>
<dbReference type="Gene3D" id="1.10.357.10">
    <property type="entry name" value="Tetracycline Repressor, domain 2"/>
    <property type="match status" value="1"/>
</dbReference>
<keyword evidence="3" id="KW-0804">Transcription</keyword>
<dbReference type="EMBL" id="JAMBEP010000003">
    <property type="protein sequence ID" value="MCL1635610.1"/>
    <property type="molecule type" value="Genomic_DNA"/>
</dbReference>
<evidence type="ECO:0000259" key="5">
    <source>
        <dbReference type="PROSITE" id="PS50977"/>
    </source>
</evidence>
<dbReference type="SUPFAM" id="SSF46689">
    <property type="entry name" value="Homeodomain-like"/>
    <property type="match status" value="1"/>
</dbReference>
<evidence type="ECO:0000313" key="6">
    <source>
        <dbReference type="EMBL" id="MCL1635610.1"/>
    </source>
</evidence>
<evidence type="ECO:0000256" key="2">
    <source>
        <dbReference type="ARBA" id="ARBA00023125"/>
    </source>
</evidence>
<dbReference type="PANTHER" id="PTHR30055:SF234">
    <property type="entry name" value="HTH-TYPE TRANSCRIPTIONAL REGULATOR BETI"/>
    <property type="match status" value="1"/>
</dbReference>
<evidence type="ECO:0000256" key="3">
    <source>
        <dbReference type="ARBA" id="ARBA00023163"/>
    </source>
</evidence>
<dbReference type="InterPro" id="IPR036271">
    <property type="entry name" value="Tet_transcr_reg_TetR-rel_C_sf"/>
</dbReference>
<feature type="domain" description="HTH tetR-type" evidence="5">
    <location>
        <begin position="28"/>
        <end position="88"/>
    </location>
</feature>
<feature type="DNA-binding region" description="H-T-H motif" evidence="4">
    <location>
        <begin position="51"/>
        <end position="70"/>
    </location>
</feature>